<evidence type="ECO:0000313" key="1">
    <source>
        <dbReference type="EMBL" id="MFL9844177.1"/>
    </source>
</evidence>
<name>A0ABW8YXU0_9FLAO</name>
<protein>
    <submittedName>
        <fullName evidence="1">Uncharacterized protein</fullName>
    </submittedName>
</protein>
<dbReference type="EMBL" id="JBELPZ010000005">
    <property type="protein sequence ID" value="MFL9844177.1"/>
    <property type="molecule type" value="Genomic_DNA"/>
</dbReference>
<sequence>MPNIKLNYLYRDASNYKQYGSVVFANTNNIAAKTINNIIKSNLIDGEFFVAEAWEIPVLYFDNIIDADHNWHEFQNIEVTAEMPYSNLEIENLLNKILVVE</sequence>
<accession>A0ABW8YXU0</accession>
<proteinExistence type="predicted"/>
<dbReference type="Proteomes" id="UP001629156">
    <property type="component" value="Unassembled WGS sequence"/>
</dbReference>
<keyword evidence="2" id="KW-1185">Reference proteome</keyword>
<comment type="caution">
    <text evidence="1">The sequence shown here is derived from an EMBL/GenBank/DDBJ whole genome shotgun (WGS) entry which is preliminary data.</text>
</comment>
<organism evidence="1 2">
    <name type="scientific">Flavobacterium rhizosphaerae</name>
    <dbReference type="NCBI Taxonomy" id="3163298"/>
    <lineage>
        <taxon>Bacteria</taxon>
        <taxon>Pseudomonadati</taxon>
        <taxon>Bacteroidota</taxon>
        <taxon>Flavobacteriia</taxon>
        <taxon>Flavobacteriales</taxon>
        <taxon>Flavobacteriaceae</taxon>
        <taxon>Flavobacterium</taxon>
    </lineage>
</organism>
<dbReference type="RefSeq" id="WP_408084430.1">
    <property type="nucleotide sequence ID" value="NZ_JBELPZ010000005.1"/>
</dbReference>
<evidence type="ECO:0000313" key="2">
    <source>
        <dbReference type="Proteomes" id="UP001629156"/>
    </source>
</evidence>
<gene>
    <name evidence="1" type="ORF">ABS766_07065</name>
</gene>
<reference evidence="1 2" key="1">
    <citation type="submission" date="2024-06" db="EMBL/GenBank/DDBJ databases">
        <authorList>
            <person name="Kaempfer P."/>
            <person name="Viver T."/>
        </authorList>
    </citation>
    <scope>NUCLEOTIDE SEQUENCE [LARGE SCALE GENOMIC DNA]</scope>
    <source>
        <strain evidence="1 2">ST-119</strain>
    </source>
</reference>